<proteinExistence type="predicted"/>
<feature type="coiled-coil region" evidence="1">
    <location>
        <begin position="230"/>
        <end position="257"/>
    </location>
</feature>
<evidence type="ECO:0000313" key="3">
    <source>
        <dbReference type="EMBL" id="CAA6800733.1"/>
    </source>
</evidence>
<feature type="transmembrane region" description="Helical" evidence="2">
    <location>
        <begin position="51"/>
        <end position="75"/>
    </location>
</feature>
<sequence>MQEYSIAYAILAFIVLVLKNDIKDKFFFSLTFILITLAGLFSYEWKDNFTAWDIFSALGGSSTIALALLALLGYLDYIRQEEEVSIWLHVKDDKGNIIQKEDTNFSILRKNCTRQELQGILGVIADVPRYELASIKESEFMKDIDAIQIGKKKKIAIIVSQEKEAYQFNSIFNNKYKKIEKLKTQTSLRIDKDSLHDAKKILNEVGMNFSEEVNIFTKMIVTHKGLSFEVKIHNDEVNDLTDKLQNALKEVARQSKEENL</sequence>
<feature type="transmembrane region" description="Helical" evidence="2">
    <location>
        <begin position="27"/>
        <end position="45"/>
    </location>
</feature>
<keyword evidence="2" id="KW-0812">Transmembrane</keyword>
<dbReference type="InterPro" id="IPR007337">
    <property type="entry name" value="RelB/DinJ"/>
</dbReference>
<dbReference type="Pfam" id="PF04221">
    <property type="entry name" value="RelB"/>
    <property type="match status" value="1"/>
</dbReference>
<reference evidence="3" key="1">
    <citation type="submission" date="2020-01" db="EMBL/GenBank/DDBJ databases">
        <authorList>
            <person name="Meier V. D."/>
            <person name="Meier V D."/>
        </authorList>
    </citation>
    <scope>NUCLEOTIDE SEQUENCE</scope>
    <source>
        <strain evidence="3">HLG_WM_MAG_01</strain>
    </source>
</reference>
<protein>
    <submittedName>
        <fullName evidence="3">Uncharacterized protein</fullName>
    </submittedName>
</protein>
<dbReference type="AlphaFoldDB" id="A0A6S6S5D6"/>
<keyword evidence="2" id="KW-1133">Transmembrane helix</keyword>
<keyword evidence="2" id="KW-0472">Membrane</keyword>
<evidence type="ECO:0000256" key="2">
    <source>
        <dbReference type="SAM" id="Phobius"/>
    </source>
</evidence>
<gene>
    <name evidence="3" type="ORF">HELGO_WM11097</name>
</gene>
<accession>A0A6S6S5D6</accession>
<keyword evidence="1" id="KW-0175">Coiled coil</keyword>
<feature type="transmembrane region" description="Helical" evidence="2">
    <location>
        <begin position="6"/>
        <end position="22"/>
    </location>
</feature>
<dbReference type="GO" id="GO:0006355">
    <property type="term" value="P:regulation of DNA-templated transcription"/>
    <property type="evidence" value="ECO:0007669"/>
    <property type="project" value="InterPro"/>
</dbReference>
<dbReference type="EMBL" id="CACVAS010000018">
    <property type="protein sequence ID" value="CAA6800733.1"/>
    <property type="molecule type" value="Genomic_DNA"/>
</dbReference>
<dbReference type="Gene3D" id="1.10.1220.10">
    <property type="entry name" value="Met repressor-like"/>
    <property type="match status" value="1"/>
</dbReference>
<name>A0A6S6S5D6_9BACT</name>
<organism evidence="3">
    <name type="scientific">uncultured Sulfurovum sp</name>
    <dbReference type="NCBI Taxonomy" id="269237"/>
    <lineage>
        <taxon>Bacteria</taxon>
        <taxon>Pseudomonadati</taxon>
        <taxon>Campylobacterota</taxon>
        <taxon>Epsilonproteobacteria</taxon>
        <taxon>Campylobacterales</taxon>
        <taxon>Sulfurovaceae</taxon>
        <taxon>Sulfurovum</taxon>
        <taxon>environmental samples</taxon>
    </lineage>
</organism>
<evidence type="ECO:0000256" key="1">
    <source>
        <dbReference type="SAM" id="Coils"/>
    </source>
</evidence>
<dbReference type="InterPro" id="IPR013321">
    <property type="entry name" value="Arc_rbn_hlx_hlx"/>
</dbReference>